<dbReference type="Proteomes" id="UP000717515">
    <property type="component" value="Unassembled WGS sequence"/>
</dbReference>
<name>A0A9P8CXP9_MORAP</name>
<dbReference type="EMBL" id="JAIFTL010000137">
    <property type="protein sequence ID" value="KAG9322626.1"/>
    <property type="molecule type" value="Genomic_DNA"/>
</dbReference>
<gene>
    <name evidence="1" type="ORF">KVV02_002329</name>
</gene>
<accession>A0A9P8CXP9</accession>
<comment type="caution">
    <text evidence="1">The sequence shown here is derived from an EMBL/GenBank/DDBJ whole genome shotgun (WGS) entry which is preliminary data.</text>
</comment>
<protein>
    <submittedName>
        <fullName evidence="1">Uncharacterized protein</fullName>
    </submittedName>
</protein>
<evidence type="ECO:0000313" key="1">
    <source>
        <dbReference type="EMBL" id="KAG9322626.1"/>
    </source>
</evidence>
<organism evidence="1 2">
    <name type="scientific">Mortierella alpina</name>
    <name type="common">Oleaginous fungus</name>
    <name type="synonym">Mortierella renispora</name>
    <dbReference type="NCBI Taxonomy" id="64518"/>
    <lineage>
        <taxon>Eukaryota</taxon>
        <taxon>Fungi</taxon>
        <taxon>Fungi incertae sedis</taxon>
        <taxon>Mucoromycota</taxon>
        <taxon>Mortierellomycotina</taxon>
        <taxon>Mortierellomycetes</taxon>
        <taxon>Mortierellales</taxon>
        <taxon>Mortierellaceae</taxon>
        <taxon>Mortierella</taxon>
    </lineage>
</organism>
<reference evidence="1" key="1">
    <citation type="submission" date="2021-07" db="EMBL/GenBank/DDBJ databases">
        <title>Draft genome of Mortierella alpina, strain LL118, isolated from an aspen leaf litter sample.</title>
        <authorList>
            <person name="Yang S."/>
            <person name="Vinatzer B.A."/>
        </authorList>
    </citation>
    <scope>NUCLEOTIDE SEQUENCE</scope>
    <source>
        <strain evidence="1">LL118</strain>
    </source>
</reference>
<sequence length="125" mass="14572">MPCNAVVLANCIYEIGEVTPENITAAFKRYRDQRYLHVKKMITKSKVMGMIQYGQTWKDRLVRHVMFNWIPKKVQTEQYMKDAAVRPQACYLPQVENRGSAPVIPQEPSKRFVEEQARKNKSVVV</sequence>
<dbReference type="AlphaFoldDB" id="A0A9P8CXP9"/>
<proteinExistence type="predicted"/>
<evidence type="ECO:0000313" key="2">
    <source>
        <dbReference type="Proteomes" id="UP000717515"/>
    </source>
</evidence>